<reference evidence="2" key="1">
    <citation type="journal article" date="2021" name="Nat. Commun.">
        <title>Genetic determinants of endophytism in the Arabidopsis root mycobiome.</title>
        <authorList>
            <person name="Mesny F."/>
            <person name="Miyauchi S."/>
            <person name="Thiergart T."/>
            <person name="Pickel B."/>
            <person name="Atanasova L."/>
            <person name="Karlsson M."/>
            <person name="Huettel B."/>
            <person name="Barry K.W."/>
            <person name="Haridas S."/>
            <person name="Chen C."/>
            <person name="Bauer D."/>
            <person name="Andreopoulos W."/>
            <person name="Pangilinan J."/>
            <person name="LaButti K."/>
            <person name="Riley R."/>
            <person name="Lipzen A."/>
            <person name="Clum A."/>
            <person name="Drula E."/>
            <person name="Henrissat B."/>
            <person name="Kohler A."/>
            <person name="Grigoriev I.V."/>
            <person name="Martin F.M."/>
            <person name="Hacquard S."/>
        </authorList>
    </citation>
    <scope>NUCLEOTIDE SEQUENCE</scope>
    <source>
        <strain evidence="2">MPI-CAGE-CH-0235</strain>
    </source>
</reference>
<name>A0A8K0SK43_9HYPO</name>
<evidence type="ECO:0000256" key="1">
    <source>
        <dbReference type="SAM" id="MobiDB-lite"/>
    </source>
</evidence>
<evidence type="ECO:0000313" key="3">
    <source>
        <dbReference type="Proteomes" id="UP000813444"/>
    </source>
</evidence>
<organism evidence="2 3">
    <name type="scientific">Stachybotrys elegans</name>
    <dbReference type="NCBI Taxonomy" id="80388"/>
    <lineage>
        <taxon>Eukaryota</taxon>
        <taxon>Fungi</taxon>
        <taxon>Dikarya</taxon>
        <taxon>Ascomycota</taxon>
        <taxon>Pezizomycotina</taxon>
        <taxon>Sordariomycetes</taxon>
        <taxon>Hypocreomycetidae</taxon>
        <taxon>Hypocreales</taxon>
        <taxon>Stachybotryaceae</taxon>
        <taxon>Stachybotrys</taxon>
    </lineage>
</organism>
<dbReference type="OrthoDB" id="3439627at2759"/>
<feature type="region of interest" description="Disordered" evidence="1">
    <location>
        <begin position="1"/>
        <end position="24"/>
    </location>
</feature>
<dbReference type="AlphaFoldDB" id="A0A8K0SK43"/>
<dbReference type="Proteomes" id="UP000813444">
    <property type="component" value="Unassembled WGS sequence"/>
</dbReference>
<gene>
    <name evidence="2" type="ORF">B0I35DRAFT_433493</name>
</gene>
<feature type="region of interest" description="Disordered" evidence="1">
    <location>
        <begin position="57"/>
        <end position="108"/>
    </location>
</feature>
<evidence type="ECO:0000313" key="2">
    <source>
        <dbReference type="EMBL" id="KAH7316597.1"/>
    </source>
</evidence>
<dbReference type="EMBL" id="JAGPNK010000008">
    <property type="protein sequence ID" value="KAH7316597.1"/>
    <property type="molecule type" value="Genomic_DNA"/>
</dbReference>
<sequence>MPRNGDGSSDNGPFEEAKQNIIHGSGPVDVCLPSRSLLVMLQCISVLTRRLQTPKVDRADKTAPLPEGLNEQGAGIPGMNASGGQSQGIKKGPNVGQGKGPLHVDQGN</sequence>
<accession>A0A8K0SK43</accession>
<keyword evidence="3" id="KW-1185">Reference proteome</keyword>
<proteinExistence type="predicted"/>
<comment type="caution">
    <text evidence="2">The sequence shown here is derived from an EMBL/GenBank/DDBJ whole genome shotgun (WGS) entry which is preliminary data.</text>
</comment>
<protein>
    <submittedName>
        <fullName evidence="2">Uncharacterized protein</fullName>
    </submittedName>
</protein>
<feature type="compositionally biased region" description="Polar residues" evidence="1">
    <location>
        <begin position="1"/>
        <end position="11"/>
    </location>
</feature>